<dbReference type="Proteomes" id="UP001429601">
    <property type="component" value="Unassembled WGS sequence"/>
</dbReference>
<dbReference type="PROSITE" id="PS50931">
    <property type="entry name" value="HTH_LYSR"/>
    <property type="match status" value="1"/>
</dbReference>
<evidence type="ECO:0000256" key="3">
    <source>
        <dbReference type="ARBA" id="ARBA00023125"/>
    </source>
</evidence>
<comment type="caution">
    <text evidence="6">The sequence shown here is derived from an EMBL/GenBank/DDBJ whole genome shotgun (WGS) entry which is preliminary data.</text>
</comment>
<evidence type="ECO:0000256" key="1">
    <source>
        <dbReference type="ARBA" id="ARBA00009437"/>
    </source>
</evidence>
<dbReference type="PRINTS" id="PR00039">
    <property type="entry name" value="HTHLYSR"/>
</dbReference>
<sequence>MALPSLDLDVLRTLVAAQRLGGFARAADFVGRSQSAVSLQIRRIEAQLGVPLFRKQGRGLVPTEAGEVLLAYGTRLLSLNEEAVAAVRGCAIEGSVRFGLPGDFADGWLPWALGQFKRAHPGVRIEVAVDRNGRLLERLDEQAFDLVLALGAETRADARVLAQLQDVWIGASDGSWTWAEDEPVPLAVLEAPCMFRQSAIAALDRAGLRWRIAFVSPSLHGLWAAVEAGLGVTLRTAAGLPRGLGVLGVESGLPALPDAPRRLCLHDGGHPPAPAVARLAAIIAETVPQTFPGT</sequence>
<keyword evidence="3" id="KW-0238">DNA-binding</keyword>
<dbReference type="Pfam" id="PF03466">
    <property type="entry name" value="LysR_substrate"/>
    <property type="match status" value="1"/>
</dbReference>
<gene>
    <name evidence="6" type="ORF">HBF26_05120</name>
</gene>
<dbReference type="InterPro" id="IPR036390">
    <property type="entry name" value="WH_DNA-bd_sf"/>
</dbReference>
<dbReference type="PANTHER" id="PTHR30579:SF7">
    <property type="entry name" value="HTH-TYPE TRANSCRIPTIONAL REGULATOR LRHA-RELATED"/>
    <property type="match status" value="1"/>
</dbReference>
<dbReference type="RefSeq" id="WP_167123746.1">
    <property type="nucleotide sequence ID" value="NZ_JAAQQR010000002.1"/>
</dbReference>
<dbReference type="InterPro" id="IPR050176">
    <property type="entry name" value="LTTR"/>
</dbReference>
<dbReference type="EMBL" id="JAAQQR010000002">
    <property type="protein sequence ID" value="NID04255.1"/>
    <property type="molecule type" value="Genomic_DNA"/>
</dbReference>
<dbReference type="PANTHER" id="PTHR30579">
    <property type="entry name" value="TRANSCRIPTIONAL REGULATOR"/>
    <property type="match status" value="1"/>
</dbReference>
<dbReference type="SUPFAM" id="SSF53850">
    <property type="entry name" value="Periplasmic binding protein-like II"/>
    <property type="match status" value="1"/>
</dbReference>
<dbReference type="SUPFAM" id="SSF46785">
    <property type="entry name" value="Winged helix' DNA-binding domain"/>
    <property type="match status" value="1"/>
</dbReference>
<accession>A0ABX0Q156</accession>
<proteinExistence type="inferred from homology"/>
<evidence type="ECO:0000313" key="6">
    <source>
        <dbReference type="EMBL" id="NID04255.1"/>
    </source>
</evidence>
<dbReference type="InterPro" id="IPR000847">
    <property type="entry name" value="LysR_HTH_N"/>
</dbReference>
<evidence type="ECO:0000256" key="2">
    <source>
        <dbReference type="ARBA" id="ARBA00023015"/>
    </source>
</evidence>
<organism evidence="6 7">
    <name type="scientific">Luteibacter jiangsuensis</name>
    <dbReference type="NCBI Taxonomy" id="637577"/>
    <lineage>
        <taxon>Bacteria</taxon>
        <taxon>Pseudomonadati</taxon>
        <taxon>Pseudomonadota</taxon>
        <taxon>Gammaproteobacteria</taxon>
        <taxon>Lysobacterales</taxon>
        <taxon>Rhodanobacteraceae</taxon>
        <taxon>Luteibacter</taxon>
    </lineage>
</organism>
<keyword evidence="2" id="KW-0805">Transcription regulation</keyword>
<comment type="similarity">
    <text evidence="1">Belongs to the LysR transcriptional regulatory family.</text>
</comment>
<evidence type="ECO:0000256" key="4">
    <source>
        <dbReference type="ARBA" id="ARBA00023163"/>
    </source>
</evidence>
<keyword evidence="4" id="KW-0804">Transcription</keyword>
<dbReference type="InterPro" id="IPR005119">
    <property type="entry name" value="LysR_subst-bd"/>
</dbReference>
<dbReference type="Gene3D" id="1.10.10.10">
    <property type="entry name" value="Winged helix-like DNA-binding domain superfamily/Winged helix DNA-binding domain"/>
    <property type="match status" value="1"/>
</dbReference>
<dbReference type="InterPro" id="IPR036388">
    <property type="entry name" value="WH-like_DNA-bd_sf"/>
</dbReference>
<evidence type="ECO:0000313" key="7">
    <source>
        <dbReference type="Proteomes" id="UP001429601"/>
    </source>
</evidence>
<reference evidence="6 7" key="1">
    <citation type="journal article" date="2011" name="Curr. Microbiol.">
        <title>Luteibacter jiangsuensis sp. nov.: a methamidophos-degrading bacterium isolated from a methamidophos-manufacturing factory.</title>
        <authorList>
            <person name="Wang L."/>
            <person name="Wang G.L."/>
            <person name="Li S.P."/>
            <person name="Jiang J.D."/>
        </authorList>
    </citation>
    <scope>NUCLEOTIDE SEQUENCE [LARGE SCALE GENOMIC DNA]</scope>
    <source>
        <strain evidence="6 7">CGMCC 1.10133</strain>
    </source>
</reference>
<feature type="domain" description="HTH lysR-type" evidence="5">
    <location>
        <begin position="6"/>
        <end position="63"/>
    </location>
</feature>
<evidence type="ECO:0000259" key="5">
    <source>
        <dbReference type="PROSITE" id="PS50931"/>
    </source>
</evidence>
<name>A0ABX0Q156_9GAMM</name>
<dbReference type="Gene3D" id="3.40.190.10">
    <property type="entry name" value="Periplasmic binding protein-like II"/>
    <property type="match status" value="2"/>
</dbReference>
<protein>
    <submittedName>
        <fullName evidence="6">LysR family transcriptional regulator</fullName>
    </submittedName>
</protein>
<dbReference type="Pfam" id="PF00126">
    <property type="entry name" value="HTH_1"/>
    <property type="match status" value="1"/>
</dbReference>
<keyword evidence="7" id="KW-1185">Reference proteome</keyword>